<dbReference type="InterPro" id="IPR010869">
    <property type="entry name" value="DUF1501"/>
</dbReference>
<gene>
    <name evidence="1" type="ORF">Mal52_56450</name>
</gene>
<dbReference type="InterPro" id="IPR017850">
    <property type="entry name" value="Alkaline_phosphatase_core_sf"/>
</dbReference>
<reference evidence="1 2" key="1">
    <citation type="submission" date="2019-02" db="EMBL/GenBank/DDBJ databases">
        <title>Deep-cultivation of Planctomycetes and their phenomic and genomic characterization uncovers novel biology.</title>
        <authorList>
            <person name="Wiegand S."/>
            <person name="Jogler M."/>
            <person name="Boedeker C."/>
            <person name="Pinto D."/>
            <person name="Vollmers J."/>
            <person name="Rivas-Marin E."/>
            <person name="Kohn T."/>
            <person name="Peeters S.H."/>
            <person name="Heuer A."/>
            <person name="Rast P."/>
            <person name="Oberbeckmann S."/>
            <person name="Bunk B."/>
            <person name="Jeske O."/>
            <person name="Meyerdierks A."/>
            <person name="Storesund J.E."/>
            <person name="Kallscheuer N."/>
            <person name="Luecker S."/>
            <person name="Lage O.M."/>
            <person name="Pohl T."/>
            <person name="Merkel B.J."/>
            <person name="Hornburger P."/>
            <person name="Mueller R.-W."/>
            <person name="Bruemmer F."/>
            <person name="Labrenz M."/>
            <person name="Spormann A.M."/>
            <person name="Op den Camp H."/>
            <person name="Overmann J."/>
            <person name="Amann R."/>
            <person name="Jetten M.S.M."/>
            <person name="Mascher T."/>
            <person name="Medema M.H."/>
            <person name="Devos D.P."/>
            <person name="Kaster A.-K."/>
            <person name="Ovreas L."/>
            <person name="Rohde M."/>
            <person name="Galperin M.Y."/>
            <person name="Jogler C."/>
        </authorList>
    </citation>
    <scope>NUCLEOTIDE SEQUENCE [LARGE SCALE GENOMIC DNA]</scope>
    <source>
        <strain evidence="1 2">Mal52</strain>
    </source>
</reference>
<dbReference type="EMBL" id="CP036276">
    <property type="protein sequence ID" value="QDU47117.1"/>
    <property type="molecule type" value="Genomic_DNA"/>
</dbReference>
<protein>
    <recommendedName>
        <fullName evidence="3">Sulfatase</fullName>
    </recommendedName>
</protein>
<dbReference type="AlphaFoldDB" id="A0A517ZXB7"/>
<evidence type="ECO:0000313" key="1">
    <source>
        <dbReference type="EMBL" id="QDU47117.1"/>
    </source>
</evidence>
<dbReference type="SUPFAM" id="SSF53649">
    <property type="entry name" value="Alkaline phosphatase-like"/>
    <property type="match status" value="1"/>
</dbReference>
<dbReference type="PANTHER" id="PTHR43737">
    <property type="entry name" value="BLL7424 PROTEIN"/>
    <property type="match status" value="1"/>
</dbReference>
<accession>A0A517ZXB7</accession>
<dbReference type="KEGG" id="sdyn:Mal52_56450"/>
<dbReference type="Proteomes" id="UP000319383">
    <property type="component" value="Chromosome"/>
</dbReference>
<proteinExistence type="predicted"/>
<dbReference type="Pfam" id="PF07394">
    <property type="entry name" value="DUF1501"/>
    <property type="match status" value="1"/>
</dbReference>
<evidence type="ECO:0008006" key="3">
    <source>
        <dbReference type="Google" id="ProtNLM"/>
    </source>
</evidence>
<dbReference type="InterPro" id="IPR006311">
    <property type="entry name" value="TAT_signal"/>
</dbReference>
<dbReference type="PROSITE" id="PS51318">
    <property type="entry name" value="TAT"/>
    <property type="match status" value="1"/>
</dbReference>
<organism evidence="1 2">
    <name type="scientific">Symmachiella dynata</name>
    <dbReference type="NCBI Taxonomy" id="2527995"/>
    <lineage>
        <taxon>Bacteria</taxon>
        <taxon>Pseudomonadati</taxon>
        <taxon>Planctomycetota</taxon>
        <taxon>Planctomycetia</taxon>
        <taxon>Planctomycetales</taxon>
        <taxon>Planctomycetaceae</taxon>
        <taxon>Symmachiella</taxon>
    </lineage>
</organism>
<name>A0A517ZXB7_9PLAN</name>
<sequence length="634" mass="70189">MLQLLSDSGSPNFCDGLSRRRMLQVGGLGTLGLGLPQLLKANSEAASSASTFGRAKRVIFFFMWGGPAHQDTWDLKPDGPSATRGEFLPIATNVPGMHISEHFPLISQQGDKLAIIRSVGQEDNNHSTGAHAGLTGRRHELKQERFAARETDFPHIGSVLSKLRPNAAGMPTFVSMPEIIATTDGTITPGQFGGMLGKAHNPFQIDQHPDLPDFSISSLALRGGMNPQRMDTRRQLLEQIDDVRRLVDRGARVRDMDAFYARALDLVLSAEARRAFDISSESEETRRRYGWHTFGQSTLLARRLVEAGVKLVTVYWHREKPTVDASWDTHWLNNQELRNRLMPVVDRPIAALLEDLKASGLLDETLVIWNSEFGRSPRFNRYGGRDHWGACNSVVMAGGGVPGGQIFGASDEQAAHPISEKVTQDDIAATVYHLLGIEPETAIQDKLGRPYPVALGEPIHKLLGNRAQPEPSPDPPPIIGRPKIGRFTQMLRERGLRYLTVDFGNPDSEADWKLAGFGEAVGEGLERYRQPAAEVARVTYQGIWHVMFDWAYLVLRCPEPRTLDGLVLTLEGQPLPIPENLAQEPPSKIWHIPFPPGTIAGSQNFDLAIRGADWRLTDLVLVGDRISERHLGYV</sequence>
<dbReference type="PANTHER" id="PTHR43737:SF1">
    <property type="entry name" value="DUF1501 DOMAIN-CONTAINING PROTEIN"/>
    <property type="match status" value="1"/>
</dbReference>
<evidence type="ECO:0000313" key="2">
    <source>
        <dbReference type="Proteomes" id="UP000319383"/>
    </source>
</evidence>
<dbReference type="Gene3D" id="3.40.720.10">
    <property type="entry name" value="Alkaline Phosphatase, subunit A"/>
    <property type="match status" value="1"/>
</dbReference>
<keyword evidence="2" id="KW-1185">Reference proteome</keyword>